<dbReference type="AlphaFoldDB" id="A0A0L0BW68"/>
<feature type="domain" description="Kazal-like" evidence="2">
    <location>
        <begin position="22"/>
        <end position="81"/>
    </location>
</feature>
<name>A0A0L0BW68_LUCCU</name>
<dbReference type="Gene3D" id="3.30.60.30">
    <property type="match status" value="1"/>
</dbReference>
<dbReference type="Proteomes" id="UP000037069">
    <property type="component" value="Unassembled WGS sequence"/>
</dbReference>
<evidence type="ECO:0000256" key="1">
    <source>
        <dbReference type="SAM" id="SignalP"/>
    </source>
</evidence>
<evidence type="ECO:0000313" key="4">
    <source>
        <dbReference type="Proteomes" id="UP000037069"/>
    </source>
</evidence>
<evidence type="ECO:0000259" key="2">
    <source>
        <dbReference type="PROSITE" id="PS51465"/>
    </source>
</evidence>
<reference evidence="3 4" key="1">
    <citation type="journal article" date="2015" name="Nat. Commun.">
        <title>Lucilia cuprina genome unlocks parasitic fly biology to underpin future interventions.</title>
        <authorList>
            <person name="Anstead C.A."/>
            <person name="Korhonen P.K."/>
            <person name="Young N.D."/>
            <person name="Hall R.S."/>
            <person name="Jex A.R."/>
            <person name="Murali S.C."/>
            <person name="Hughes D.S."/>
            <person name="Lee S.F."/>
            <person name="Perry T."/>
            <person name="Stroehlein A.J."/>
            <person name="Ansell B.R."/>
            <person name="Breugelmans B."/>
            <person name="Hofmann A."/>
            <person name="Qu J."/>
            <person name="Dugan S."/>
            <person name="Lee S.L."/>
            <person name="Chao H."/>
            <person name="Dinh H."/>
            <person name="Han Y."/>
            <person name="Doddapaneni H.V."/>
            <person name="Worley K.C."/>
            <person name="Muzny D.M."/>
            <person name="Ioannidis P."/>
            <person name="Waterhouse R.M."/>
            <person name="Zdobnov E.M."/>
            <person name="James P.J."/>
            <person name="Bagnall N.H."/>
            <person name="Kotze A.C."/>
            <person name="Gibbs R.A."/>
            <person name="Richards S."/>
            <person name="Batterham P."/>
            <person name="Gasser R.B."/>
        </authorList>
    </citation>
    <scope>NUCLEOTIDE SEQUENCE [LARGE SCALE GENOMIC DNA]</scope>
    <source>
        <strain evidence="3 4">LS</strain>
        <tissue evidence="3">Full body</tissue>
    </source>
</reference>
<dbReference type="SUPFAM" id="SSF100895">
    <property type="entry name" value="Kazal-type serine protease inhibitors"/>
    <property type="match status" value="1"/>
</dbReference>
<protein>
    <recommendedName>
        <fullName evidence="2">Kazal-like domain-containing protein</fullName>
    </recommendedName>
</protein>
<feature type="chain" id="PRO_5005535214" description="Kazal-like domain-containing protein" evidence="1">
    <location>
        <begin position="23"/>
        <end position="99"/>
    </location>
</feature>
<proteinExistence type="predicted"/>
<keyword evidence="4" id="KW-1185">Reference proteome</keyword>
<accession>A0A0L0BW68</accession>
<dbReference type="InterPro" id="IPR002350">
    <property type="entry name" value="Kazal_dom"/>
</dbReference>
<organism evidence="3 4">
    <name type="scientific">Lucilia cuprina</name>
    <name type="common">Green bottle fly</name>
    <name type="synonym">Australian sheep blowfly</name>
    <dbReference type="NCBI Taxonomy" id="7375"/>
    <lineage>
        <taxon>Eukaryota</taxon>
        <taxon>Metazoa</taxon>
        <taxon>Ecdysozoa</taxon>
        <taxon>Arthropoda</taxon>
        <taxon>Hexapoda</taxon>
        <taxon>Insecta</taxon>
        <taxon>Pterygota</taxon>
        <taxon>Neoptera</taxon>
        <taxon>Endopterygota</taxon>
        <taxon>Diptera</taxon>
        <taxon>Brachycera</taxon>
        <taxon>Muscomorpha</taxon>
        <taxon>Oestroidea</taxon>
        <taxon>Calliphoridae</taxon>
        <taxon>Luciliinae</taxon>
        <taxon>Lucilia</taxon>
    </lineage>
</organism>
<gene>
    <name evidence="3" type="ORF">FF38_02053</name>
</gene>
<evidence type="ECO:0000313" key="3">
    <source>
        <dbReference type="EMBL" id="KNC24272.1"/>
    </source>
</evidence>
<dbReference type="EMBL" id="JRES01001246">
    <property type="protein sequence ID" value="KNC24272.1"/>
    <property type="molecule type" value="Genomic_DNA"/>
</dbReference>
<feature type="signal peptide" evidence="1">
    <location>
        <begin position="1"/>
        <end position="22"/>
    </location>
</feature>
<comment type="caution">
    <text evidence="3">The sequence shown here is derived from an EMBL/GenBank/DDBJ whole genome shotgun (WGS) entry which is preliminary data.</text>
</comment>
<sequence>MQLTSGYIILLMGLFLVVTVKANDESDCRELCPLIYQPVCGTIKNSEGENVKCTFANECFLKIFTCRTKQELEQKPGSCADKNPQCIGAAGSIVRHPLV</sequence>
<dbReference type="PROSITE" id="PS51465">
    <property type="entry name" value="KAZAL_2"/>
    <property type="match status" value="1"/>
</dbReference>
<dbReference type="InterPro" id="IPR036058">
    <property type="entry name" value="Kazal_dom_sf"/>
</dbReference>
<dbReference type="CDD" id="cd00104">
    <property type="entry name" value="KAZAL_FS"/>
    <property type="match status" value="1"/>
</dbReference>
<keyword evidence="1" id="KW-0732">Signal</keyword>